<reference evidence="6" key="1">
    <citation type="submission" date="2017-08" db="EMBL/GenBank/DDBJ databases">
        <title>Assembly of the North American Bullfrog Genome.</title>
        <authorList>
            <person name="Warren R.L."/>
            <person name="Vandervalk B.P."/>
            <person name="Kucuk E."/>
            <person name="Birol I."/>
            <person name="Helbing C."/>
            <person name="Pandoh P."/>
            <person name="Behsaz B."/>
            <person name="Mohamadi H."/>
            <person name="Chu J."/>
            <person name="Jackman S."/>
            <person name="Hammond S.A."/>
            <person name="Veldhoen N."/>
            <person name="Kirk H."/>
            <person name="Zhao Y."/>
            <person name="Coope R."/>
            <person name="Pleasance S."/>
            <person name="Moore R."/>
            <person name="Holt R."/>
        </authorList>
    </citation>
    <scope>NUCLEOTIDE SEQUENCE</scope>
    <source>
        <strain evidence="6">Bruno</strain>
        <tissue evidence="6">Liver</tissue>
    </source>
</reference>
<keyword evidence="3" id="KW-0963">Cytoplasm</keyword>
<sequence length="121" mass="13623">MSLPMLDVLRVCTVLEDSLDQLSILGFIMPVSYHGQSDMVGNEVGTILKTQRQLEGRFEELIGSHSSRQLTPPPLSNKFLDLKDQVHETSQKLKISNEQFTKAVRQSPLTSDNLKKVQADR</sequence>
<evidence type="ECO:0000256" key="2">
    <source>
        <dbReference type="ARBA" id="ARBA00004316"/>
    </source>
</evidence>
<keyword evidence="4" id="KW-0206">Cytoskeleton</keyword>
<dbReference type="AlphaFoldDB" id="A0A2G9QNE9"/>
<evidence type="ECO:0000256" key="5">
    <source>
        <dbReference type="ARBA" id="ARBA00023273"/>
    </source>
</evidence>
<keyword evidence="5" id="KW-0966">Cell projection</keyword>
<dbReference type="EMBL" id="KV952295">
    <property type="protein sequence ID" value="PIO16621.1"/>
    <property type="molecule type" value="Genomic_DNA"/>
</dbReference>
<proteinExistence type="predicted"/>
<evidence type="ECO:0000256" key="4">
    <source>
        <dbReference type="ARBA" id="ARBA00023212"/>
    </source>
</evidence>
<organism evidence="6">
    <name type="scientific">Aquarana catesbeiana</name>
    <name type="common">American bullfrog</name>
    <name type="synonym">Rana catesbeiana</name>
    <dbReference type="NCBI Taxonomy" id="8400"/>
    <lineage>
        <taxon>Eukaryota</taxon>
        <taxon>Metazoa</taxon>
        <taxon>Chordata</taxon>
        <taxon>Craniata</taxon>
        <taxon>Vertebrata</taxon>
        <taxon>Euteleostomi</taxon>
        <taxon>Amphibia</taxon>
        <taxon>Batrachia</taxon>
        <taxon>Anura</taxon>
        <taxon>Neobatrachia</taxon>
        <taxon>Ranoidea</taxon>
        <taxon>Ranidae</taxon>
        <taxon>Aquarana</taxon>
    </lineage>
</organism>
<dbReference type="OrthoDB" id="10254713at2759"/>
<dbReference type="GO" id="GO:0007288">
    <property type="term" value="P:sperm axoneme assembly"/>
    <property type="evidence" value="ECO:0007669"/>
    <property type="project" value="TreeGrafter"/>
</dbReference>
<evidence type="ECO:0000313" key="6">
    <source>
        <dbReference type="EMBL" id="PIO16621.1"/>
    </source>
</evidence>
<accession>A0A2G9QNE9</accession>
<evidence type="ECO:0000256" key="1">
    <source>
        <dbReference type="ARBA" id="ARBA00004245"/>
    </source>
</evidence>
<evidence type="ECO:0000256" key="3">
    <source>
        <dbReference type="ARBA" id="ARBA00022490"/>
    </source>
</evidence>
<protein>
    <submittedName>
        <fullName evidence="6">Uncharacterized protein</fullName>
    </submittedName>
</protein>
<comment type="subcellular location">
    <subcellularLocation>
        <location evidence="2">Cell projection</location>
    </subcellularLocation>
    <subcellularLocation>
        <location evidence="1">Cytoplasm</location>
        <location evidence="1">Cytoskeleton</location>
    </subcellularLocation>
</comment>
<dbReference type="PANTHER" id="PTHR14871">
    <property type="entry name" value="DYNEIN REGULATORY COMPLEX PROTEIN 9"/>
    <property type="match status" value="1"/>
</dbReference>
<dbReference type="InterPro" id="IPR042618">
    <property type="entry name" value="IQCG"/>
</dbReference>
<name>A0A2G9QNE9_AQUCT</name>
<dbReference type="GO" id="GO:0005737">
    <property type="term" value="C:cytoplasm"/>
    <property type="evidence" value="ECO:0007669"/>
    <property type="project" value="TreeGrafter"/>
</dbReference>
<dbReference type="GO" id="GO:0036126">
    <property type="term" value="C:sperm flagellum"/>
    <property type="evidence" value="ECO:0007669"/>
    <property type="project" value="TreeGrafter"/>
</dbReference>
<dbReference type="PANTHER" id="PTHR14871:SF1">
    <property type="entry name" value="DYNEIN REGULATORY COMPLEX PROTEIN 9"/>
    <property type="match status" value="1"/>
</dbReference>
<dbReference type="GO" id="GO:0005856">
    <property type="term" value="C:cytoskeleton"/>
    <property type="evidence" value="ECO:0007669"/>
    <property type="project" value="UniProtKB-SubCell"/>
</dbReference>
<gene>
    <name evidence="6" type="ORF">AB205_0088870</name>
</gene>